<evidence type="ECO:0000313" key="1">
    <source>
        <dbReference type="EMBL" id="GIY31162.1"/>
    </source>
</evidence>
<organism evidence="1 2">
    <name type="scientific">Caerostris extrusa</name>
    <name type="common">Bark spider</name>
    <name type="synonym">Caerostris bankana</name>
    <dbReference type="NCBI Taxonomy" id="172846"/>
    <lineage>
        <taxon>Eukaryota</taxon>
        <taxon>Metazoa</taxon>
        <taxon>Ecdysozoa</taxon>
        <taxon>Arthropoda</taxon>
        <taxon>Chelicerata</taxon>
        <taxon>Arachnida</taxon>
        <taxon>Araneae</taxon>
        <taxon>Araneomorphae</taxon>
        <taxon>Entelegynae</taxon>
        <taxon>Araneoidea</taxon>
        <taxon>Araneidae</taxon>
        <taxon>Caerostris</taxon>
    </lineage>
</organism>
<gene>
    <name evidence="1" type="ORF">CEXT_336871</name>
</gene>
<proteinExistence type="predicted"/>
<accession>A0AAV4SCF7</accession>
<keyword evidence="2" id="KW-1185">Reference proteome</keyword>
<sequence length="89" mass="10304">MLLQQKVRKIIRLLNSSQIQGLFCRASVTHVPTDRILKAVRLSRKRMRHGTHDCPRKNPSVFSTKIPICQVICEGEESEQLNHFKSEHV</sequence>
<comment type="caution">
    <text evidence="1">The sequence shown here is derived from an EMBL/GenBank/DDBJ whole genome shotgun (WGS) entry which is preliminary data.</text>
</comment>
<reference evidence="1 2" key="1">
    <citation type="submission" date="2021-06" db="EMBL/GenBank/DDBJ databases">
        <title>Caerostris extrusa draft genome.</title>
        <authorList>
            <person name="Kono N."/>
            <person name="Arakawa K."/>
        </authorList>
    </citation>
    <scope>NUCLEOTIDE SEQUENCE [LARGE SCALE GENOMIC DNA]</scope>
</reference>
<evidence type="ECO:0000313" key="2">
    <source>
        <dbReference type="Proteomes" id="UP001054945"/>
    </source>
</evidence>
<dbReference type="AlphaFoldDB" id="A0AAV4SCF7"/>
<protein>
    <submittedName>
        <fullName evidence="1">Uncharacterized protein</fullName>
    </submittedName>
</protein>
<dbReference type="Proteomes" id="UP001054945">
    <property type="component" value="Unassembled WGS sequence"/>
</dbReference>
<name>A0AAV4SCF7_CAEEX</name>
<dbReference type="EMBL" id="BPLR01009335">
    <property type="protein sequence ID" value="GIY31162.1"/>
    <property type="molecule type" value="Genomic_DNA"/>
</dbReference>